<dbReference type="AlphaFoldDB" id="A0A1M5U8E1"/>
<accession>A0A1M5U8E1</accession>
<evidence type="ECO:0000313" key="2">
    <source>
        <dbReference type="Proteomes" id="UP000189796"/>
    </source>
</evidence>
<dbReference type="EMBL" id="LT670817">
    <property type="protein sequence ID" value="SHH59190.1"/>
    <property type="molecule type" value="Genomic_DNA"/>
</dbReference>
<name>A0A1M5U8E1_9BRAD</name>
<reference evidence="1 2" key="1">
    <citation type="submission" date="2016-11" db="EMBL/GenBank/DDBJ databases">
        <authorList>
            <person name="Jaros S."/>
            <person name="Januszkiewicz K."/>
            <person name="Wedrychowicz H."/>
        </authorList>
    </citation>
    <scope>NUCLEOTIDE SEQUENCE [LARGE SCALE GENOMIC DNA]</scope>
    <source>
        <strain evidence="1 2">GAS138</strain>
    </source>
</reference>
<evidence type="ECO:0008006" key="3">
    <source>
        <dbReference type="Google" id="ProtNLM"/>
    </source>
</evidence>
<sequence>MDNRLAHMDQASFLALRALGHGTLLQSNWIYNRPLNVDGLRRFHRGLGYGLLGRRVERSPLPFARDRWVAYRGPGDIEIAETPRPRVDLNAWLFERACLPLDPEYGPCWHVGVLPFEDGGTAVCLTASHTLVDGRGIIQALADAAGGRPRNLGYPDPGSRTRRRALLEDARQTIASAPELARAVAAAVRIGRRQRKEVAASIASAPPSPRTGGNDQPVVVPSLTAYVDLAEWEERAKGLGGNSLFLLAGFAGRLGVRMGRVRDDGLVTLSFPMSDRAENDTRGNALAFLVVSVDPTHLSSDLREIRVKIRRALADLSETSAEMLGPLPLTSFTPKWVARRAVGMALGAASLPIGCSYVGDLHPQANRPDGTDADYVHGRLIEPGISQRTLERMGGQLFVASGRVHGKVWIVVNAYLSGRTNSQDALREDLARTFAEFNVTAEIQG</sequence>
<proteinExistence type="predicted"/>
<dbReference type="SUPFAM" id="SSF52777">
    <property type="entry name" value="CoA-dependent acyltransferases"/>
    <property type="match status" value="1"/>
</dbReference>
<protein>
    <recommendedName>
        <fullName evidence="3">Fatty acyl-AMP ligase FadD28 and polyketide synthase</fullName>
    </recommendedName>
</protein>
<evidence type="ECO:0000313" key="1">
    <source>
        <dbReference type="EMBL" id="SHH59190.1"/>
    </source>
</evidence>
<dbReference type="Proteomes" id="UP000189796">
    <property type="component" value="Chromosome I"/>
</dbReference>
<gene>
    <name evidence="1" type="ORF">SAMN05443248_5327</name>
</gene>
<organism evidence="1 2">
    <name type="scientific">Bradyrhizobium erythrophlei</name>
    <dbReference type="NCBI Taxonomy" id="1437360"/>
    <lineage>
        <taxon>Bacteria</taxon>
        <taxon>Pseudomonadati</taxon>
        <taxon>Pseudomonadota</taxon>
        <taxon>Alphaproteobacteria</taxon>
        <taxon>Hyphomicrobiales</taxon>
        <taxon>Nitrobacteraceae</taxon>
        <taxon>Bradyrhizobium</taxon>
    </lineage>
</organism>